<keyword evidence="1" id="KW-0812">Transmembrane</keyword>
<dbReference type="AlphaFoldDB" id="A0A060JG94"/>
<dbReference type="HOGENOM" id="CLU_2036196_0_0_11"/>
<proteinExistence type="predicted"/>
<feature type="transmembrane region" description="Helical" evidence="1">
    <location>
        <begin position="12"/>
        <end position="38"/>
    </location>
</feature>
<organism evidence="2 3">
    <name type="scientific">Rhodoluna lacicola</name>
    <dbReference type="NCBI Taxonomy" id="529884"/>
    <lineage>
        <taxon>Bacteria</taxon>
        <taxon>Bacillati</taxon>
        <taxon>Actinomycetota</taxon>
        <taxon>Actinomycetes</taxon>
        <taxon>Micrococcales</taxon>
        <taxon>Microbacteriaceae</taxon>
        <taxon>Luna cluster</taxon>
        <taxon>Luna-1 subcluster</taxon>
        <taxon>Rhodoluna</taxon>
    </lineage>
</organism>
<name>A0A060JG94_9MICO</name>
<keyword evidence="1" id="KW-1133">Transmembrane helix</keyword>
<keyword evidence="1" id="KW-0472">Membrane</keyword>
<sequence length="121" mass="12733">MTGIRAERGSIAPLGIGLLAFTAMMMLTSIGAASLFIFQKRLTTVAEADALFVAGTGENSESFLALIDSDQFSDLQLSDELLPDARTVKAVACASWKPVFRIALGVGPKVICSHASARLSD</sequence>
<gene>
    <name evidence="2" type="ORF">Rhola_00009340</name>
</gene>
<dbReference type="RefSeq" id="WP_038502716.1">
    <property type="nucleotide sequence ID" value="NZ_CP007490.1"/>
</dbReference>
<keyword evidence="3" id="KW-1185">Reference proteome</keyword>
<protein>
    <submittedName>
        <fullName evidence="2">Uncharacterized protein</fullName>
    </submittedName>
</protein>
<reference evidence="2 3" key="1">
    <citation type="journal article" date="2014" name="Int. J. Syst. Evol. Microbiol.">
        <title>Rhodoluna lacicola gen. nov., sp. nov., a planktonic freshwater bacterium with stream-lined genome.</title>
        <authorList>
            <person name="Hahn M."/>
            <person name="Schmidt J."/>
            <person name="Taipale S.J."/>
            <person name="Doolittle W.F."/>
            <person name="Koll U."/>
        </authorList>
    </citation>
    <scope>NUCLEOTIDE SEQUENCE [LARGE SCALE GENOMIC DNA]</scope>
    <source>
        <strain evidence="2 3">MWH-Ta8</strain>
    </source>
</reference>
<dbReference type="Proteomes" id="UP000067708">
    <property type="component" value="Chromosome"/>
</dbReference>
<evidence type="ECO:0000313" key="2">
    <source>
        <dbReference type="EMBL" id="AIC47735.1"/>
    </source>
</evidence>
<dbReference type="EMBL" id="CP007490">
    <property type="protein sequence ID" value="AIC47735.1"/>
    <property type="molecule type" value="Genomic_DNA"/>
</dbReference>
<dbReference type="STRING" id="529884.Rhola_00009340"/>
<accession>A0A060JG94</accession>
<evidence type="ECO:0000313" key="3">
    <source>
        <dbReference type="Proteomes" id="UP000067708"/>
    </source>
</evidence>
<dbReference type="KEGG" id="rla:Rhola_00009340"/>
<evidence type="ECO:0000256" key="1">
    <source>
        <dbReference type="SAM" id="Phobius"/>
    </source>
</evidence>